<keyword evidence="3 7" id="KW-0732">Signal</keyword>
<dbReference type="Pfam" id="PF13098">
    <property type="entry name" value="Thioredoxin_2"/>
    <property type="match status" value="1"/>
</dbReference>
<dbReference type="PANTHER" id="PTHR35272:SF3">
    <property type="entry name" value="THIOL:DISULFIDE INTERCHANGE PROTEIN DSBC"/>
    <property type="match status" value="1"/>
</dbReference>
<organism evidence="10 11">
    <name type="scientific">Shewanella frigidimarina (strain NCIMB 400)</name>
    <dbReference type="NCBI Taxonomy" id="318167"/>
    <lineage>
        <taxon>Bacteria</taxon>
        <taxon>Pseudomonadati</taxon>
        <taxon>Pseudomonadota</taxon>
        <taxon>Gammaproteobacteria</taxon>
        <taxon>Alteromonadales</taxon>
        <taxon>Shewanellaceae</taxon>
        <taxon>Shewanella</taxon>
    </lineage>
</organism>
<feature type="chain" id="PRO_5010005487" description="Thiol:disulfide interchange protein" evidence="7">
    <location>
        <begin position="31"/>
        <end position="251"/>
    </location>
</feature>
<dbReference type="Gene3D" id="3.10.450.70">
    <property type="entry name" value="Disulphide bond isomerase, DsbC/G, N-terminal"/>
    <property type="match status" value="1"/>
</dbReference>
<evidence type="ECO:0000256" key="6">
    <source>
        <dbReference type="ARBA" id="ARBA00023284"/>
    </source>
</evidence>
<reference evidence="10 11" key="1">
    <citation type="submission" date="2006-08" db="EMBL/GenBank/DDBJ databases">
        <title>Complete sequence of Shewanella frigidimarina NCIMB 400.</title>
        <authorList>
            <consortium name="US DOE Joint Genome Institute"/>
            <person name="Copeland A."/>
            <person name="Lucas S."/>
            <person name="Lapidus A."/>
            <person name="Barry K."/>
            <person name="Detter J.C."/>
            <person name="Glavina del Rio T."/>
            <person name="Hammon N."/>
            <person name="Israni S."/>
            <person name="Dalin E."/>
            <person name="Tice H."/>
            <person name="Pitluck S."/>
            <person name="Fredrickson J.K."/>
            <person name="Kolker E."/>
            <person name="McCuel L.A."/>
            <person name="DiChristina T."/>
            <person name="Nealson K.H."/>
            <person name="Newman D."/>
            <person name="Tiedje J.M."/>
            <person name="Zhou J."/>
            <person name="Romine M.F."/>
            <person name="Culley D.E."/>
            <person name="Serres M."/>
            <person name="Chertkov O."/>
            <person name="Brettin T."/>
            <person name="Bruce D."/>
            <person name="Han C."/>
            <person name="Tapia R."/>
            <person name="Gilna P."/>
            <person name="Schmutz J."/>
            <person name="Larimer F."/>
            <person name="Land M."/>
            <person name="Hauser L."/>
            <person name="Kyrpides N."/>
            <person name="Mikhailova N."/>
            <person name="Richardson P."/>
        </authorList>
    </citation>
    <scope>NUCLEOTIDE SEQUENCE [LARGE SCALE GENOMIC DNA]</scope>
    <source>
        <strain evidence="10 11">NCIMB 400</strain>
    </source>
</reference>
<evidence type="ECO:0000256" key="7">
    <source>
        <dbReference type="RuleBase" id="RU364038"/>
    </source>
</evidence>
<evidence type="ECO:0000259" key="9">
    <source>
        <dbReference type="Pfam" id="PF13098"/>
    </source>
</evidence>
<keyword evidence="6 7" id="KW-0676">Redox-active center</keyword>
<dbReference type="InterPro" id="IPR012336">
    <property type="entry name" value="Thioredoxin-like_fold"/>
</dbReference>
<dbReference type="AlphaFoldDB" id="Q087P1"/>
<gene>
    <name evidence="10" type="ordered locus">Sfri_0664</name>
</gene>
<evidence type="ECO:0000256" key="3">
    <source>
        <dbReference type="ARBA" id="ARBA00022729"/>
    </source>
</evidence>
<evidence type="ECO:0000256" key="5">
    <source>
        <dbReference type="ARBA" id="ARBA00023157"/>
    </source>
</evidence>
<evidence type="ECO:0000313" key="11">
    <source>
        <dbReference type="Proteomes" id="UP000000684"/>
    </source>
</evidence>
<dbReference type="EMBL" id="CP000447">
    <property type="protein sequence ID" value="ABI70524.1"/>
    <property type="molecule type" value="Genomic_DNA"/>
</dbReference>
<dbReference type="InterPro" id="IPR033954">
    <property type="entry name" value="DiS-bond_Isoase_DsbC/G"/>
</dbReference>
<feature type="domain" description="Thioredoxin-like fold" evidence="9">
    <location>
        <begin position="124"/>
        <end position="245"/>
    </location>
</feature>
<evidence type="ECO:0000259" key="8">
    <source>
        <dbReference type="Pfam" id="PF10411"/>
    </source>
</evidence>
<dbReference type="GO" id="GO:0042597">
    <property type="term" value="C:periplasmic space"/>
    <property type="evidence" value="ECO:0007669"/>
    <property type="project" value="UniProtKB-SubCell"/>
</dbReference>
<feature type="domain" description="Disulphide bond isomerase DsbC/G N-terminal" evidence="8">
    <location>
        <begin position="37"/>
        <end position="101"/>
    </location>
</feature>
<evidence type="ECO:0000256" key="1">
    <source>
        <dbReference type="ARBA" id="ARBA00004418"/>
    </source>
</evidence>
<dbReference type="SUPFAM" id="SSF52833">
    <property type="entry name" value="Thioredoxin-like"/>
    <property type="match status" value="1"/>
</dbReference>
<feature type="signal peptide" evidence="7">
    <location>
        <begin position="1"/>
        <end position="30"/>
    </location>
</feature>
<dbReference type="Pfam" id="PF10411">
    <property type="entry name" value="DsbC_N"/>
    <property type="match status" value="1"/>
</dbReference>
<dbReference type="InterPro" id="IPR036249">
    <property type="entry name" value="Thioredoxin-like_sf"/>
</dbReference>
<accession>Q087P1</accession>
<comment type="similarity">
    <text evidence="2 7">Belongs to the thioredoxin family. DsbC subfamily.</text>
</comment>
<protein>
    <recommendedName>
        <fullName evidence="7">Thiol:disulfide interchange protein</fullName>
    </recommendedName>
</protein>
<sequence length="251" mass="27149" precursor="true">MNPCNIGITMKLTKAFALVASLIIAPIVSAATATDVSNESALKQKLTETLGVNVMLIQQSPVDGLYQALTDRGVLYVTKDGAKLFHGNLYDMDKGMKNLTEAALAGPRIELLKPFEDEMLVYKAKNEKHVVTIFTDVDCGYCRKLHNQMQGYNDLGITIRYLAYPRAGIPSANADEMQAVWCAKDPLKAMTEAKNGGNVKAASCDIDIAAQYKLGMSFGVNGTPALILENGVMVPGYQAPADLLRTIESNL</sequence>
<evidence type="ECO:0000256" key="4">
    <source>
        <dbReference type="ARBA" id="ARBA00022764"/>
    </source>
</evidence>
<keyword evidence="11" id="KW-1185">Reference proteome</keyword>
<comment type="subcellular location">
    <subcellularLocation>
        <location evidence="1 7">Periplasm</location>
    </subcellularLocation>
</comment>
<dbReference type="Proteomes" id="UP000000684">
    <property type="component" value="Chromosome"/>
</dbReference>
<keyword evidence="5" id="KW-1015">Disulfide bond</keyword>
<keyword evidence="4 7" id="KW-0574">Periplasm</keyword>
<evidence type="ECO:0000256" key="2">
    <source>
        <dbReference type="ARBA" id="ARBA00009813"/>
    </source>
</evidence>
<dbReference type="eggNOG" id="COG1651">
    <property type="taxonomic scope" value="Bacteria"/>
</dbReference>
<evidence type="ECO:0000313" key="10">
    <source>
        <dbReference type="EMBL" id="ABI70524.1"/>
    </source>
</evidence>
<dbReference type="NCBIfam" id="NF008129">
    <property type="entry name" value="PRK10877.1"/>
    <property type="match status" value="1"/>
</dbReference>
<dbReference type="CDD" id="cd03020">
    <property type="entry name" value="DsbA_DsbC_DsbG"/>
    <property type="match status" value="1"/>
</dbReference>
<dbReference type="HOGENOM" id="CLU_083593_0_0_6"/>
<dbReference type="InterPro" id="IPR009094">
    <property type="entry name" value="DiS-bond_isomerase_DsbC/G_N_sf"/>
</dbReference>
<comment type="function">
    <text evidence="7">Required for disulfide bond formation in some periplasmic proteins. Acts by transferring its disulfide bond to other proteins and is reduced in the process.</text>
</comment>
<name>Q087P1_SHEFN</name>
<dbReference type="PANTHER" id="PTHR35272">
    <property type="entry name" value="THIOL:DISULFIDE INTERCHANGE PROTEIN DSBC-RELATED"/>
    <property type="match status" value="1"/>
</dbReference>
<dbReference type="SUPFAM" id="SSF54423">
    <property type="entry name" value="DsbC/DsbG N-terminal domain-like"/>
    <property type="match status" value="1"/>
</dbReference>
<dbReference type="KEGG" id="sfr:Sfri_0664"/>
<proteinExistence type="inferred from homology"/>
<dbReference type="InterPro" id="IPR018950">
    <property type="entry name" value="DiS-bond_isomerase_DsbC/G_N"/>
</dbReference>
<dbReference type="STRING" id="318167.Sfri_0664"/>
<dbReference type="InterPro" id="IPR051470">
    <property type="entry name" value="Thiol:disulfide_interchange"/>
</dbReference>
<dbReference type="Gene3D" id="3.40.30.10">
    <property type="entry name" value="Glutaredoxin"/>
    <property type="match status" value="1"/>
</dbReference>